<name>A0A5P1FV27_ASPOF</name>
<evidence type="ECO:0000259" key="1">
    <source>
        <dbReference type="Pfam" id="PF13456"/>
    </source>
</evidence>
<dbReference type="Pfam" id="PF13456">
    <property type="entry name" value="RVT_3"/>
    <property type="match status" value="1"/>
</dbReference>
<dbReference type="GO" id="GO:0003676">
    <property type="term" value="F:nucleic acid binding"/>
    <property type="evidence" value="ECO:0007669"/>
    <property type="project" value="InterPro"/>
</dbReference>
<dbReference type="InterPro" id="IPR002156">
    <property type="entry name" value="RNaseH_domain"/>
</dbReference>
<dbReference type="Gramene" id="ONK80530">
    <property type="protein sequence ID" value="ONK80530"/>
    <property type="gene ID" value="A4U43_C01F18860"/>
</dbReference>
<accession>A0A5P1FV27</accession>
<proteinExistence type="predicted"/>
<dbReference type="CDD" id="cd06222">
    <property type="entry name" value="RNase_H_like"/>
    <property type="match status" value="1"/>
</dbReference>
<reference evidence="3" key="1">
    <citation type="journal article" date="2017" name="Nat. Commun.">
        <title>The asparagus genome sheds light on the origin and evolution of a young Y chromosome.</title>
        <authorList>
            <person name="Harkess A."/>
            <person name="Zhou J."/>
            <person name="Xu C."/>
            <person name="Bowers J.E."/>
            <person name="Van der Hulst R."/>
            <person name="Ayyampalayam S."/>
            <person name="Mercati F."/>
            <person name="Riccardi P."/>
            <person name="McKain M.R."/>
            <person name="Kakrana A."/>
            <person name="Tang H."/>
            <person name="Ray J."/>
            <person name="Groenendijk J."/>
            <person name="Arikit S."/>
            <person name="Mathioni S.M."/>
            <person name="Nakano M."/>
            <person name="Shan H."/>
            <person name="Telgmann-Rauber A."/>
            <person name="Kanno A."/>
            <person name="Yue Z."/>
            <person name="Chen H."/>
            <person name="Li W."/>
            <person name="Chen Y."/>
            <person name="Xu X."/>
            <person name="Zhang Y."/>
            <person name="Luo S."/>
            <person name="Chen H."/>
            <person name="Gao J."/>
            <person name="Mao Z."/>
            <person name="Pires J.C."/>
            <person name="Luo M."/>
            <person name="Kudrna D."/>
            <person name="Wing R.A."/>
            <person name="Meyers B.C."/>
            <person name="Yi K."/>
            <person name="Kong H."/>
            <person name="Lavrijsen P."/>
            <person name="Sunseri F."/>
            <person name="Falavigna A."/>
            <person name="Ye Y."/>
            <person name="Leebens-Mack J.H."/>
            <person name="Chen G."/>
        </authorList>
    </citation>
    <scope>NUCLEOTIDE SEQUENCE [LARGE SCALE GENOMIC DNA]</scope>
    <source>
        <strain evidence="3">cv. DH0086</strain>
    </source>
</reference>
<evidence type="ECO:0000313" key="3">
    <source>
        <dbReference type="Proteomes" id="UP000243459"/>
    </source>
</evidence>
<dbReference type="SUPFAM" id="SSF53098">
    <property type="entry name" value="Ribonuclease H-like"/>
    <property type="match status" value="1"/>
</dbReference>
<dbReference type="InterPro" id="IPR044730">
    <property type="entry name" value="RNase_H-like_dom_plant"/>
</dbReference>
<protein>
    <recommendedName>
        <fullName evidence="1">RNase H type-1 domain-containing protein</fullName>
    </recommendedName>
</protein>
<evidence type="ECO:0000313" key="2">
    <source>
        <dbReference type="EMBL" id="ONK80530.1"/>
    </source>
</evidence>
<dbReference type="AlphaFoldDB" id="A0A5P1FV27"/>
<dbReference type="Proteomes" id="UP000243459">
    <property type="component" value="Chromosome 1"/>
</dbReference>
<gene>
    <name evidence="2" type="ORF">A4U43_C01F18860</name>
</gene>
<dbReference type="GO" id="GO:0004523">
    <property type="term" value="F:RNA-DNA hybrid ribonuclease activity"/>
    <property type="evidence" value="ECO:0007669"/>
    <property type="project" value="InterPro"/>
</dbReference>
<dbReference type="InterPro" id="IPR012337">
    <property type="entry name" value="RNaseH-like_sf"/>
</dbReference>
<keyword evidence="3" id="KW-1185">Reference proteome</keyword>
<organism evidence="2 3">
    <name type="scientific">Asparagus officinalis</name>
    <name type="common">Garden asparagus</name>
    <dbReference type="NCBI Taxonomy" id="4686"/>
    <lineage>
        <taxon>Eukaryota</taxon>
        <taxon>Viridiplantae</taxon>
        <taxon>Streptophyta</taxon>
        <taxon>Embryophyta</taxon>
        <taxon>Tracheophyta</taxon>
        <taxon>Spermatophyta</taxon>
        <taxon>Magnoliopsida</taxon>
        <taxon>Liliopsida</taxon>
        <taxon>Asparagales</taxon>
        <taxon>Asparagaceae</taxon>
        <taxon>Asparagoideae</taxon>
        <taxon>Asparagus</taxon>
    </lineage>
</organism>
<dbReference type="PANTHER" id="PTHR47074:SF48">
    <property type="entry name" value="POLYNUCLEOTIDYL TRANSFERASE, RIBONUCLEASE H-LIKE SUPERFAMILY PROTEIN"/>
    <property type="match status" value="1"/>
</dbReference>
<dbReference type="Gene3D" id="3.30.420.10">
    <property type="entry name" value="Ribonuclease H-like superfamily/Ribonuclease H"/>
    <property type="match status" value="1"/>
</dbReference>
<dbReference type="InterPro" id="IPR036397">
    <property type="entry name" value="RNaseH_sf"/>
</dbReference>
<dbReference type="InterPro" id="IPR052929">
    <property type="entry name" value="RNase_H-like_EbsB-rel"/>
</dbReference>
<dbReference type="PANTHER" id="PTHR47074">
    <property type="entry name" value="BNAC02G40300D PROTEIN"/>
    <property type="match status" value="1"/>
</dbReference>
<dbReference type="EMBL" id="CM007381">
    <property type="protein sequence ID" value="ONK80530.1"/>
    <property type="molecule type" value="Genomic_DNA"/>
</dbReference>
<feature type="domain" description="RNase H type-1" evidence="1">
    <location>
        <begin position="4"/>
        <end position="123"/>
    </location>
</feature>
<sequence>MKINFDGAVLADQGAIRVGIGACDHQGEFYTALSKLIPSLASGAEYVEYKAEWEAVHFAMGYWFGTVIFEGDAKDIIIDIQQEKNFFSPYVHLAEDIYRQCKQLLTWKFKAVRRQGNVAHRLACSAQESSNDNGYMVWIEDPPSFLQ</sequence>